<organism evidence="3 4">
    <name type="scientific">Pyrenophora seminiperda CCB06</name>
    <dbReference type="NCBI Taxonomy" id="1302712"/>
    <lineage>
        <taxon>Eukaryota</taxon>
        <taxon>Fungi</taxon>
        <taxon>Dikarya</taxon>
        <taxon>Ascomycota</taxon>
        <taxon>Pezizomycotina</taxon>
        <taxon>Dothideomycetes</taxon>
        <taxon>Pleosporomycetidae</taxon>
        <taxon>Pleosporales</taxon>
        <taxon>Pleosporineae</taxon>
        <taxon>Pleosporaceae</taxon>
        <taxon>Pyrenophora</taxon>
    </lineage>
</organism>
<evidence type="ECO:0000259" key="2">
    <source>
        <dbReference type="Pfam" id="PF19189"/>
    </source>
</evidence>
<dbReference type="InterPro" id="IPR040009">
    <property type="entry name" value="Mtf2/C5D6.12-like"/>
</dbReference>
<feature type="domain" description="Mtf2-like C-terminal" evidence="2">
    <location>
        <begin position="197"/>
        <end position="371"/>
    </location>
</feature>
<dbReference type="Proteomes" id="UP000265663">
    <property type="component" value="Unassembled WGS sequence"/>
</dbReference>
<accession>A0A3M7MGR0</accession>
<dbReference type="OrthoDB" id="2444174at2759"/>
<dbReference type="GO" id="GO:0005739">
    <property type="term" value="C:mitochondrion"/>
    <property type="evidence" value="ECO:0007669"/>
    <property type="project" value="InterPro"/>
</dbReference>
<protein>
    <submittedName>
        <fullName evidence="3">Nadh:flavin oxidoreductase nadh oxidase</fullName>
    </submittedName>
</protein>
<evidence type="ECO:0000313" key="4">
    <source>
        <dbReference type="Proteomes" id="UP000265663"/>
    </source>
</evidence>
<proteinExistence type="predicted"/>
<keyword evidence="4" id="KW-1185">Reference proteome</keyword>
<feature type="compositionally biased region" description="Basic and acidic residues" evidence="1">
    <location>
        <begin position="553"/>
        <end position="565"/>
    </location>
</feature>
<evidence type="ECO:0000313" key="3">
    <source>
        <dbReference type="EMBL" id="RMZ73726.1"/>
    </source>
</evidence>
<dbReference type="EMBL" id="KE747841">
    <property type="protein sequence ID" value="RMZ73726.1"/>
    <property type="molecule type" value="Genomic_DNA"/>
</dbReference>
<dbReference type="AlphaFoldDB" id="A0A3M7MGR0"/>
<reference evidence="3 4" key="1">
    <citation type="journal article" date="2014" name="PLoS ONE">
        <title>De novo Genome Assembly of the Fungal Plant Pathogen Pyrenophora semeniperda.</title>
        <authorList>
            <person name="Soliai M.M."/>
            <person name="Meyer S.E."/>
            <person name="Udall J.A."/>
            <person name="Elzinga D.E."/>
            <person name="Hermansen R.A."/>
            <person name="Bodily P.M."/>
            <person name="Hart A.A."/>
            <person name="Coleman C.E."/>
        </authorList>
    </citation>
    <scope>NUCLEOTIDE SEQUENCE [LARGE SCALE GENOMIC DNA]</scope>
    <source>
        <strain evidence="3 4">CCB06</strain>
        <tissue evidence="3">Mycelium</tissue>
    </source>
</reference>
<feature type="region of interest" description="Disordered" evidence="1">
    <location>
        <begin position="48"/>
        <end position="70"/>
    </location>
</feature>
<feature type="region of interest" description="Disordered" evidence="1">
    <location>
        <begin position="159"/>
        <end position="187"/>
    </location>
</feature>
<dbReference type="InterPro" id="IPR043837">
    <property type="entry name" value="Mtf2-like_C"/>
</dbReference>
<dbReference type="Pfam" id="PF19189">
    <property type="entry name" value="Mtf2"/>
    <property type="match status" value="1"/>
</dbReference>
<gene>
    <name evidence="3" type="ORF">GMOD_00009482</name>
</gene>
<dbReference type="PANTHER" id="PTHR39468">
    <property type="entry name" value="CHROMOSOME 7, WHOLE GENOME SHOTGUN SEQUENCE"/>
    <property type="match status" value="1"/>
</dbReference>
<dbReference type="PANTHER" id="PTHR39468:SF1">
    <property type="entry name" value="MTF2-LIKE C-TERMINAL DOMAIN-CONTAINING PROTEIN"/>
    <property type="match status" value="1"/>
</dbReference>
<feature type="compositionally biased region" description="Basic and acidic residues" evidence="1">
    <location>
        <begin position="589"/>
        <end position="598"/>
    </location>
</feature>
<evidence type="ECO:0000256" key="1">
    <source>
        <dbReference type="SAM" id="MobiDB-lite"/>
    </source>
</evidence>
<feature type="region of interest" description="Disordered" evidence="1">
    <location>
        <begin position="432"/>
        <end position="492"/>
    </location>
</feature>
<name>A0A3M7MGR0_9PLEO</name>
<sequence length="598" mass="66807">MSVCFNAVRAVSRSRIPPSKTLLPFLYQTATIQQWRPTTRPIARRNITSRPRQPTQDHVPFGDEIPFDDSGLPPPIDQEPARKTTITSTERTAFQKLYRKFKLEGRQQKPKEHVVELDQVADEYYDDEDDSSKPSLDKVFNEALQVQPRVRAVRTEKIRATQQQAPASKDDGFDTPPKKAVRSRRARGDTVDAVKFKEMRQAERERIDSLIRNAPTDHALWKILDREVFTRVRDLDLDNANTSDTTTGEIKKKKISQTKLKPDPPTTEASILFQNYPHHLVTAVHTLRTEFPSSPLPLSILPTIKNLGRSSHALGGTPALYKNLIRTAWIQQSSYTTIDSLLKEMDHHAIEFDADILTLLETIIRENNEASSGLLGKEMQMVFGMEMFVKEMLKIKAWKSVIAKRLGVRGEEKRTSDRIVRRVVPEKEKLWRGVQPAEMKERNGRGQGGHSGASFNDGFNDAFTAVAQGKSSGGNQKKGRGQGRHSSSAFNDGFNDAFTAAAQGRNATTSPSEHLAKFDALFTQAFDGQDNKATSTGPKKDEADATSTQALPERTEVAAGEEQHSHMVTQAEPNEPERSTGNDDAEEGTGEKPGKMLV</sequence>
<feature type="region of interest" description="Disordered" evidence="1">
    <location>
        <begin position="529"/>
        <end position="598"/>
    </location>
</feature>